<reference evidence="8" key="1">
    <citation type="submission" date="2014-07" db="EMBL/GenBank/DDBJ databases">
        <title>Identification of a novel salt tolerance gene in wild soybean by whole-genome sequencing.</title>
        <authorList>
            <person name="Lam H.-M."/>
            <person name="Qi X."/>
            <person name="Li M.-W."/>
            <person name="Liu X."/>
            <person name="Xie M."/>
            <person name="Ni M."/>
            <person name="Xu X."/>
        </authorList>
    </citation>
    <scope>NUCLEOTIDE SEQUENCE [LARGE SCALE GENOMIC DNA]</scope>
    <source>
        <tissue evidence="8">Root</tissue>
    </source>
</reference>
<dbReference type="GO" id="GO:0045944">
    <property type="term" value="P:positive regulation of transcription by RNA polymerase II"/>
    <property type="evidence" value="ECO:0007669"/>
    <property type="project" value="InterPro"/>
</dbReference>
<dbReference type="PANTHER" id="PTHR11945:SF776">
    <property type="entry name" value="AGAMOUS-LIKE 50-RELATED"/>
    <property type="match status" value="1"/>
</dbReference>
<dbReference type="EMBL" id="QZWG01000010">
    <property type="protein sequence ID" value="RZB86289.1"/>
    <property type="molecule type" value="Genomic_DNA"/>
</dbReference>
<dbReference type="Proteomes" id="UP000053555">
    <property type="component" value="Unassembled WGS sequence"/>
</dbReference>
<evidence type="ECO:0000256" key="2">
    <source>
        <dbReference type="ARBA" id="ARBA00023015"/>
    </source>
</evidence>
<dbReference type="Pfam" id="PF00319">
    <property type="entry name" value="SRF-TF"/>
    <property type="match status" value="1"/>
</dbReference>
<dbReference type="InterPro" id="IPR033896">
    <property type="entry name" value="MEF2-like_N"/>
</dbReference>
<evidence type="ECO:0000256" key="5">
    <source>
        <dbReference type="ARBA" id="ARBA00023242"/>
    </source>
</evidence>
<evidence type="ECO:0000313" key="10">
    <source>
        <dbReference type="Proteomes" id="UP000289340"/>
    </source>
</evidence>
<keyword evidence="10" id="KW-1185">Reference proteome</keyword>
<feature type="domain" description="MADS-box" evidence="7">
    <location>
        <begin position="18"/>
        <end position="78"/>
    </location>
</feature>
<name>A0A0B2P9W1_GLYSO</name>
<evidence type="ECO:0000259" key="7">
    <source>
        <dbReference type="PROSITE" id="PS50066"/>
    </source>
</evidence>
<gene>
    <name evidence="9" type="ORF">D0Y65_026379</name>
    <name evidence="8" type="ORF">glysoja_042228</name>
</gene>
<dbReference type="SMR" id="A0A0B2P9W1"/>
<sequence>MDTKSVPSLNDGNVKKTKGRQKIEMKKISNERYLQATFSKRRTGIFKKASELATLCDVDLAVIVFSPGNRVFSFGSPHVDSVIQRYIAHAPTPPTLDLNEPFCTMDERGLHAHLDYLANRFTREKKREEDLNRLLEVSKNHFWWTSPIESMNKAQVENYKKALEDLKTLVNKKRGSSSSHVNSAVPMQNPMGVIDGTILCYRQFNDIQRNGPTPGLF</sequence>
<dbReference type="GO" id="GO:0005634">
    <property type="term" value="C:nucleus"/>
    <property type="evidence" value="ECO:0007669"/>
    <property type="project" value="UniProtKB-SubCell"/>
</dbReference>
<organism evidence="8">
    <name type="scientific">Glycine soja</name>
    <name type="common">Wild soybean</name>
    <dbReference type="NCBI Taxonomy" id="3848"/>
    <lineage>
        <taxon>Eukaryota</taxon>
        <taxon>Viridiplantae</taxon>
        <taxon>Streptophyta</taxon>
        <taxon>Embryophyta</taxon>
        <taxon>Tracheophyta</taxon>
        <taxon>Spermatophyta</taxon>
        <taxon>Magnoliopsida</taxon>
        <taxon>eudicotyledons</taxon>
        <taxon>Gunneridae</taxon>
        <taxon>Pentapetalae</taxon>
        <taxon>rosids</taxon>
        <taxon>fabids</taxon>
        <taxon>Fabales</taxon>
        <taxon>Fabaceae</taxon>
        <taxon>Papilionoideae</taxon>
        <taxon>50 kb inversion clade</taxon>
        <taxon>NPAAA clade</taxon>
        <taxon>indigoferoid/millettioid clade</taxon>
        <taxon>Phaseoleae</taxon>
        <taxon>Glycine</taxon>
        <taxon>Glycine subgen. Soja</taxon>
    </lineage>
</organism>
<dbReference type="AlphaFoldDB" id="A0A0B2P9W1"/>
<evidence type="ECO:0000256" key="3">
    <source>
        <dbReference type="ARBA" id="ARBA00023125"/>
    </source>
</evidence>
<evidence type="ECO:0000313" key="9">
    <source>
        <dbReference type="EMBL" id="RZB86289.1"/>
    </source>
</evidence>
<feature type="region of interest" description="Disordered" evidence="6">
    <location>
        <begin position="1"/>
        <end position="21"/>
    </location>
</feature>
<reference evidence="9 10" key="2">
    <citation type="submission" date="2018-09" db="EMBL/GenBank/DDBJ databases">
        <title>A high-quality reference genome of wild soybean provides a powerful tool to mine soybean genomes.</title>
        <authorList>
            <person name="Xie M."/>
            <person name="Chung C.Y.L."/>
            <person name="Li M.-W."/>
            <person name="Wong F.-L."/>
            <person name="Chan T.-F."/>
            <person name="Lam H.-M."/>
        </authorList>
    </citation>
    <scope>NUCLEOTIDE SEQUENCE [LARGE SCALE GENOMIC DNA]</scope>
    <source>
        <strain evidence="10">cv. W05</strain>
        <tissue evidence="9">Hypocotyl of etiolated seedlings</tissue>
    </source>
</reference>
<dbReference type="PRINTS" id="PR00404">
    <property type="entry name" value="MADSDOMAIN"/>
</dbReference>
<keyword evidence="4" id="KW-0804">Transcription</keyword>
<dbReference type="InterPro" id="IPR002100">
    <property type="entry name" value="TF_MADSbox"/>
</dbReference>
<dbReference type="GO" id="GO:0046983">
    <property type="term" value="F:protein dimerization activity"/>
    <property type="evidence" value="ECO:0007669"/>
    <property type="project" value="InterPro"/>
</dbReference>
<protein>
    <submittedName>
        <fullName evidence="8">Agamous-like MADS-box protein AGL62</fullName>
    </submittedName>
</protein>
<evidence type="ECO:0000256" key="1">
    <source>
        <dbReference type="ARBA" id="ARBA00004123"/>
    </source>
</evidence>
<keyword evidence="3" id="KW-0238">DNA-binding</keyword>
<dbReference type="Gramene" id="XM_028326821.1">
    <property type="protein sequence ID" value="XP_028182622.1"/>
    <property type="gene ID" value="LOC114369590"/>
</dbReference>
<dbReference type="GO" id="GO:0000978">
    <property type="term" value="F:RNA polymerase II cis-regulatory region sequence-specific DNA binding"/>
    <property type="evidence" value="ECO:0007669"/>
    <property type="project" value="TreeGrafter"/>
</dbReference>
<evidence type="ECO:0000256" key="6">
    <source>
        <dbReference type="SAM" id="MobiDB-lite"/>
    </source>
</evidence>
<evidence type="ECO:0000256" key="4">
    <source>
        <dbReference type="ARBA" id="ARBA00023163"/>
    </source>
</evidence>
<dbReference type="CDD" id="cd00265">
    <property type="entry name" value="MADS_MEF2_like"/>
    <property type="match status" value="1"/>
</dbReference>
<proteinExistence type="predicted"/>
<feature type="compositionally biased region" description="Polar residues" evidence="6">
    <location>
        <begin position="1"/>
        <end position="11"/>
    </location>
</feature>
<dbReference type="PROSITE" id="PS50066">
    <property type="entry name" value="MADS_BOX_2"/>
    <property type="match status" value="1"/>
</dbReference>
<dbReference type="Gene3D" id="3.40.1810.10">
    <property type="entry name" value="Transcription factor, MADS-box"/>
    <property type="match status" value="1"/>
</dbReference>
<dbReference type="SUPFAM" id="SSF55455">
    <property type="entry name" value="SRF-like"/>
    <property type="match status" value="1"/>
</dbReference>
<dbReference type="FunFam" id="3.40.1810.10:FF:000006">
    <property type="entry name" value="Agamous-like MADS-box protein AGL62"/>
    <property type="match status" value="1"/>
</dbReference>
<keyword evidence="5" id="KW-0539">Nucleus</keyword>
<dbReference type="EMBL" id="KN669260">
    <property type="protein sequence ID" value="KHN04402.1"/>
    <property type="molecule type" value="Genomic_DNA"/>
</dbReference>
<evidence type="ECO:0000313" key="8">
    <source>
        <dbReference type="EMBL" id="KHN04402.1"/>
    </source>
</evidence>
<dbReference type="SMART" id="SM00432">
    <property type="entry name" value="MADS"/>
    <property type="match status" value="1"/>
</dbReference>
<dbReference type="PANTHER" id="PTHR11945">
    <property type="entry name" value="MADS BOX PROTEIN"/>
    <property type="match status" value="1"/>
</dbReference>
<accession>A0A0B2P9W1</accession>
<dbReference type="GO" id="GO:0000981">
    <property type="term" value="F:DNA-binding transcription factor activity, RNA polymerase II-specific"/>
    <property type="evidence" value="ECO:0007669"/>
    <property type="project" value="TreeGrafter"/>
</dbReference>
<dbReference type="InterPro" id="IPR036879">
    <property type="entry name" value="TF_MADSbox_sf"/>
</dbReference>
<comment type="subcellular location">
    <subcellularLocation>
        <location evidence="1">Nucleus</location>
    </subcellularLocation>
</comment>
<keyword evidence="2" id="KW-0805">Transcription regulation</keyword>
<dbReference type="Proteomes" id="UP000289340">
    <property type="component" value="Chromosome 10"/>
</dbReference>